<comment type="caution">
    <text evidence="2">The sequence shown here is derived from an EMBL/GenBank/DDBJ whole genome shotgun (WGS) entry which is preliminary data.</text>
</comment>
<evidence type="ECO:0000259" key="1">
    <source>
        <dbReference type="PROSITE" id="PS51087"/>
    </source>
</evidence>
<sequence length="375" mass="42891">MLENNLVNVTEEQERAREQNNLVDTYGLATACKNKRLFINWHDHYRGFTDSYTRMRKAFDRLETWAETSSPVLLQSLGTGLGWMSGVSVPVRELLEVVNDSPAMRDFIMAHHFHDGQRRQRRFLGVGLFGSYECYGEVCSLSWLSSRMLQVIAMGQFRILVFAWCHVTRNYLGMVVDCPSAHSMLMHHVIQLQPRSYRFVDKGLFGEFFTTYIDELVAGHYDVHDGAINMMPNCGPHTGTSVAYGIRTTVSAMFCFDETSSFHVYRYQVTFEIVDPEVLGFSSVQLESRHWLIHYSNQEYVHNNGAGVVGEFPLISVDEPYYKYCSRIQDEPEGLMVVGFEGHFTMVPGTLDNPEGAQFNLPVPYIELPVPMEII</sequence>
<dbReference type="PANTHER" id="PTHR47463">
    <property type="entry name" value="F-BOX PROTEIN SKIP16"/>
    <property type="match status" value="1"/>
</dbReference>
<name>A0A9W8I5T3_9FUNG</name>
<organism evidence="2 3">
    <name type="scientific">Coemansia guatemalensis</name>
    <dbReference type="NCBI Taxonomy" id="2761395"/>
    <lineage>
        <taxon>Eukaryota</taxon>
        <taxon>Fungi</taxon>
        <taxon>Fungi incertae sedis</taxon>
        <taxon>Zoopagomycota</taxon>
        <taxon>Kickxellomycotina</taxon>
        <taxon>Kickxellomycetes</taxon>
        <taxon>Kickxellales</taxon>
        <taxon>Kickxellaceae</taxon>
        <taxon>Coemansia</taxon>
    </lineage>
</organism>
<feature type="domain" description="ApaG" evidence="1">
    <location>
        <begin position="240"/>
        <end position="375"/>
    </location>
</feature>
<dbReference type="Proteomes" id="UP001140094">
    <property type="component" value="Unassembled WGS sequence"/>
</dbReference>
<dbReference type="SUPFAM" id="SSF110069">
    <property type="entry name" value="ApaG-like"/>
    <property type="match status" value="1"/>
</dbReference>
<dbReference type="InterPro" id="IPR036767">
    <property type="entry name" value="ApaG_sf"/>
</dbReference>
<dbReference type="Pfam" id="PF04379">
    <property type="entry name" value="DUF525"/>
    <property type="match status" value="1"/>
</dbReference>
<proteinExistence type="predicted"/>
<reference evidence="2" key="1">
    <citation type="submission" date="2022-07" db="EMBL/GenBank/DDBJ databases">
        <title>Phylogenomic reconstructions and comparative analyses of Kickxellomycotina fungi.</title>
        <authorList>
            <person name="Reynolds N.K."/>
            <person name="Stajich J.E."/>
            <person name="Barry K."/>
            <person name="Grigoriev I.V."/>
            <person name="Crous P."/>
            <person name="Smith M.E."/>
        </authorList>
    </citation>
    <scope>NUCLEOTIDE SEQUENCE</scope>
    <source>
        <strain evidence="2">NRRL 1565</strain>
    </source>
</reference>
<accession>A0A9W8I5T3</accession>
<dbReference type="Gene3D" id="2.60.40.1470">
    <property type="entry name" value="ApaG domain"/>
    <property type="match status" value="1"/>
</dbReference>
<evidence type="ECO:0000313" key="2">
    <source>
        <dbReference type="EMBL" id="KAJ2808739.1"/>
    </source>
</evidence>
<dbReference type="AlphaFoldDB" id="A0A9W8I5T3"/>
<dbReference type="PROSITE" id="PS51087">
    <property type="entry name" value="APAG"/>
    <property type="match status" value="1"/>
</dbReference>
<keyword evidence="3" id="KW-1185">Reference proteome</keyword>
<dbReference type="OrthoDB" id="2305498at2759"/>
<dbReference type="InterPro" id="IPR007474">
    <property type="entry name" value="ApaG_domain"/>
</dbReference>
<dbReference type="EMBL" id="JANBUO010000027">
    <property type="protein sequence ID" value="KAJ2808739.1"/>
    <property type="molecule type" value="Genomic_DNA"/>
</dbReference>
<gene>
    <name evidence="2" type="primary">SKIP16</name>
    <name evidence="2" type="ORF">H4R20_000684</name>
</gene>
<protein>
    <submittedName>
        <fullName evidence="2">F-box protein skip16</fullName>
    </submittedName>
</protein>
<dbReference type="PANTHER" id="PTHR47463:SF2">
    <property type="entry name" value="F-BOX PROTEIN SKIP16"/>
    <property type="match status" value="1"/>
</dbReference>
<evidence type="ECO:0000313" key="3">
    <source>
        <dbReference type="Proteomes" id="UP001140094"/>
    </source>
</evidence>